<keyword evidence="2 10" id="KW-0808">Transferase</keyword>
<dbReference type="PANTHER" id="PTHR10584">
    <property type="entry name" value="SUGAR KINASE"/>
    <property type="match status" value="1"/>
</dbReference>
<comment type="catalytic activity">
    <reaction evidence="10">
        <text>2-deoxy-D-ribose + ATP = 2-deoxy-D-ribose 5-phosphate + ADP + H(+)</text>
        <dbReference type="Rhea" id="RHEA:30871"/>
        <dbReference type="ChEBI" id="CHEBI:15378"/>
        <dbReference type="ChEBI" id="CHEBI:30616"/>
        <dbReference type="ChEBI" id="CHEBI:62877"/>
        <dbReference type="ChEBI" id="CHEBI:90761"/>
        <dbReference type="ChEBI" id="CHEBI:456216"/>
        <dbReference type="EC" id="2.7.1.229"/>
    </reaction>
</comment>
<comment type="function">
    <text evidence="10">Catalyzes the ATP-dependent phosphorylation of 2-deoxy-D-ribose to 2-deoxy-D-ribose 5-phosphate (dRib-5P), allowing the use of deoxyribose as the sole carbon source.</text>
</comment>
<dbReference type="SUPFAM" id="SSF53613">
    <property type="entry name" value="Ribokinase-like"/>
    <property type="match status" value="1"/>
</dbReference>
<keyword evidence="6 10" id="KW-0067">ATP-binding</keyword>
<evidence type="ECO:0000256" key="9">
    <source>
        <dbReference type="ARBA" id="ARBA00023277"/>
    </source>
</evidence>
<feature type="binding site" evidence="10">
    <location>
        <position position="252"/>
    </location>
    <ligand>
        <name>substrate</name>
    </ligand>
</feature>
<accession>A0A7G5C4L8</accession>
<dbReference type="InterPro" id="IPR017583">
    <property type="entry name" value="Tagatose/fructose_Pkinase"/>
</dbReference>
<keyword evidence="7 10" id="KW-0460">Magnesium</keyword>
<keyword evidence="8 10" id="KW-0630">Potassium</keyword>
<dbReference type="Gene3D" id="3.40.1190.20">
    <property type="match status" value="1"/>
</dbReference>
<evidence type="ECO:0000256" key="3">
    <source>
        <dbReference type="ARBA" id="ARBA00022723"/>
    </source>
</evidence>
<reference evidence="13 14" key="1">
    <citation type="submission" date="2019-07" db="EMBL/GenBank/DDBJ databases">
        <authorList>
            <person name="Kim J.K."/>
            <person name="Cheong H.-M."/>
            <person name="Choi Y."/>
            <person name="Hwang K.J."/>
            <person name="Lee S."/>
            <person name="Choi C."/>
        </authorList>
    </citation>
    <scope>NUCLEOTIDE SEQUENCE [LARGE SCALE GENOMIC DNA]</scope>
    <source>
        <strain evidence="13 14">KS 22</strain>
    </source>
</reference>
<dbReference type="PRINTS" id="PR00990">
    <property type="entry name" value="RIBOKINASE"/>
</dbReference>
<evidence type="ECO:0000256" key="1">
    <source>
        <dbReference type="ARBA" id="ARBA00005380"/>
    </source>
</evidence>
<comment type="subcellular location">
    <subcellularLocation>
        <location evidence="10">Cytoplasm</location>
    </subcellularLocation>
</comment>
<dbReference type="InterPro" id="IPR029056">
    <property type="entry name" value="Ribokinase-like"/>
</dbReference>
<feature type="domain" description="Carbohydrate kinase PfkB" evidence="12">
    <location>
        <begin position="3"/>
        <end position="294"/>
    </location>
</feature>
<evidence type="ECO:0000313" key="14">
    <source>
        <dbReference type="Proteomes" id="UP000515679"/>
    </source>
</evidence>
<dbReference type="GO" id="GO:2001059">
    <property type="term" value="P:D-tagatose 6-phosphate catabolic process"/>
    <property type="evidence" value="ECO:0007669"/>
    <property type="project" value="UniProtKB-UniPathway"/>
</dbReference>
<feature type="binding site" evidence="10">
    <location>
        <position position="285"/>
    </location>
    <ligand>
        <name>K(+)</name>
        <dbReference type="ChEBI" id="CHEBI:29103"/>
    </ligand>
</feature>
<keyword evidence="14" id="KW-1185">Reference proteome</keyword>
<dbReference type="RefSeq" id="WP_182300386.1">
    <property type="nucleotide sequence ID" value="NZ_CP041969.1"/>
</dbReference>
<comment type="cofactor">
    <cofactor evidence="10">
        <name>Mg(2+)</name>
        <dbReference type="ChEBI" id="CHEBI:18420"/>
    </cofactor>
</comment>
<name>A0A7G5C4L8_9BACL</name>
<dbReference type="Proteomes" id="UP000515679">
    <property type="component" value="Chromosome"/>
</dbReference>
<keyword evidence="11" id="KW-0423">Lactose metabolism</keyword>
<feature type="binding site" evidence="10">
    <location>
        <position position="246"/>
    </location>
    <ligand>
        <name>K(+)</name>
        <dbReference type="ChEBI" id="CHEBI:29103"/>
    </ligand>
</feature>
<dbReference type="HAMAP" id="MF_01987">
    <property type="entry name" value="Ribokinase"/>
    <property type="match status" value="1"/>
</dbReference>
<feature type="binding site" evidence="10">
    <location>
        <position position="248"/>
    </location>
    <ligand>
        <name>K(+)</name>
        <dbReference type="ChEBI" id="CHEBI:29103"/>
    </ligand>
</feature>
<dbReference type="InterPro" id="IPR011877">
    <property type="entry name" value="Ribokinase"/>
</dbReference>
<dbReference type="PROSITE" id="PS00584">
    <property type="entry name" value="PFKB_KINASES_2"/>
    <property type="match status" value="1"/>
</dbReference>
<dbReference type="EC" id="2.7.1.229" evidence="10"/>
<dbReference type="UniPathway" id="UPA00916">
    <property type="reaction ID" value="UER00889"/>
</dbReference>
<feature type="binding site" evidence="10">
    <location>
        <begin position="38"/>
        <end position="42"/>
    </location>
    <ligand>
        <name>substrate</name>
    </ligand>
</feature>
<sequence>MTITVVGSTMMDIVFLTEHYPRRGDTVFGNEIRYSPGGKGANQATACAKLGAETNFIGCVGNDSFGRTLLRKLRSNHVNIEFMKTVNDTGTGTAQVTVDSTAENTILVIKGANECLSIEDIQACEDQISKSNILLVQMEIPEEVMLYAMKTAQRHGVTVILDPAPADGIRISALRYADIIVPNQQEAKALTHIEVNNIPSAIEAAIYLHEQYGIAKSIIKMGAHGSLVYEDGECVHIRGVSVHAVDTVGAGDCYAGALAYALAKGQPLPDAAKFASIVSALKVTKHGAQDGIPTMDEVKAFCLARNLTLDI</sequence>
<dbReference type="CDD" id="cd01174">
    <property type="entry name" value="ribokinase"/>
    <property type="match status" value="1"/>
</dbReference>
<feature type="binding site" evidence="10">
    <location>
        <begin position="10"/>
        <end position="12"/>
    </location>
    <ligand>
        <name>substrate</name>
    </ligand>
</feature>
<feature type="binding site" evidence="10">
    <location>
        <position position="282"/>
    </location>
    <ligand>
        <name>K(+)</name>
        <dbReference type="ChEBI" id="CHEBI:29103"/>
    </ligand>
</feature>
<dbReference type="GO" id="GO:0009024">
    <property type="term" value="F:tagatose-6-phosphate kinase activity"/>
    <property type="evidence" value="ECO:0007669"/>
    <property type="project" value="UniProtKB-EC"/>
</dbReference>
<dbReference type="PANTHER" id="PTHR10584:SF166">
    <property type="entry name" value="RIBOKINASE"/>
    <property type="match status" value="1"/>
</dbReference>
<gene>
    <name evidence="13" type="primary">rbsK</name>
    <name evidence="10" type="synonym">deoK</name>
    <name evidence="13" type="ORF">FPL14_25545</name>
</gene>
<dbReference type="PROSITE" id="PS00583">
    <property type="entry name" value="PFKB_KINASES_1"/>
    <property type="match status" value="1"/>
</dbReference>
<feature type="binding site" evidence="10">
    <location>
        <begin position="251"/>
        <end position="252"/>
    </location>
    <ligand>
        <name>ATP</name>
        <dbReference type="ChEBI" id="CHEBI:30616"/>
    </ligand>
</feature>
<dbReference type="NCBIfam" id="TIGR02152">
    <property type="entry name" value="D_ribokin_bact"/>
    <property type="match status" value="1"/>
</dbReference>
<feature type="active site" description="Proton acceptor" evidence="10">
    <location>
        <position position="252"/>
    </location>
</feature>
<proteinExistence type="inferred from homology"/>
<dbReference type="GO" id="GO:0019303">
    <property type="term" value="P:D-ribose catabolic process"/>
    <property type="evidence" value="ECO:0007669"/>
    <property type="project" value="UniProtKB-UniPathway"/>
</dbReference>
<dbReference type="GO" id="GO:0005829">
    <property type="term" value="C:cytosol"/>
    <property type="evidence" value="ECO:0007669"/>
    <property type="project" value="TreeGrafter"/>
</dbReference>
<evidence type="ECO:0000256" key="5">
    <source>
        <dbReference type="ARBA" id="ARBA00022777"/>
    </source>
</evidence>
<feature type="binding site" evidence="10">
    <location>
        <position position="287"/>
    </location>
    <ligand>
        <name>K(+)</name>
        <dbReference type="ChEBI" id="CHEBI:29103"/>
    </ligand>
</feature>
<organism evidence="13 14">
    <name type="scientific">Cohnella cholangitidis</name>
    <dbReference type="NCBI Taxonomy" id="2598458"/>
    <lineage>
        <taxon>Bacteria</taxon>
        <taxon>Bacillati</taxon>
        <taxon>Bacillota</taxon>
        <taxon>Bacilli</taxon>
        <taxon>Bacillales</taxon>
        <taxon>Paenibacillaceae</taxon>
        <taxon>Cohnella</taxon>
    </lineage>
</organism>
<protein>
    <recommendedName>
        <fullName evidence="10">Deoxyribokinase</fullName>
        <shortName evidence="10">dRK</shortName>
        <ecNumber evidence="10">2.7.1.229</ecNumber>
    </recommendedName>
    <alternativeName>
        <fullName evidence="10">ATP:2-deoxy-D-ribose 5-phosphotransferase</fullName>
    </alternativeName>
</protein>
<feature type="binding site" evidence="10">
    <location>
        <position position="139"/>
    </location>
    <ligand>
        <name>substrate</name>
    </ligand>
</feature>
<dbReference type="KEGG" id="cchl:FPL14_25545"/>
<dbReference type="PIRSF" id="PIRSF000535">
    <property type="entry name" value="1PFK/6PFK/LacC"/>
    <property type="match status" value="1"/>
</dbReference>
<dbReference type="InterPro" id="IPR002173">
    <property type="entry name" value="Carboh/pur_kinase_PfkB_CS"/>
</dbReference>
<feature type="binding site" evidence="10">
    <location>
        <begin position="220"/>
        <end position="225"/>
    </location>
    <ligand>
        <name>ATP</name>
        <dbReference type="ChEBI" id="CHEBI:30616"/>
    </ligand>
</feature>
<evidence type="ECO:0000313" key="13">
    <source>
        <dbReference type="EMBL" id="QMV44152.1"/>
    </source>
</evidence>
<comment type="catalytic activity">
    <reaction evidence="11">
        <text>D-tagatofuranose 6-phosphate + ATP = D-tagatofuranose 1,6-bisphosphate + ADP + H(+)</text>
        <dbReference type="Rhea" id="RHEA:12420"/>
        <dbReference type="ChEBI" id="CHEBI:15378"/>
        <dbReference type="ChEBI" id="CHEBI:30616"/>
        <dbReference type="ChEBI" id="CHEBI:58694"/>
        <dbReference type="ChEBI" id="CHEBI:58695"/>
        <dbReference type="ChEBI" id="CHEBI:456216"/>
        <dbReference type="EC" id="2.7.1.144"/>
    </reaction>
</comment>
<feature type="site" description="Important for substrate specificity" evidence="10">
    <location>
        <position position="10"/>
    </location>
</feature>
<comment type="subunit">
    <text evidence="10">Homodimer.</text>
</comment>
<dbReference type="GO" id="GO:0005988">
    <property type="term" value="P:lactose metabolic process"/>
    <property type="evidence" value="ECO:0007669"/>
    <property type="project" value="UniProtKB-KW"/>
</dbReference>
<feature type="binding site" evidence="10">
    <location>
        <position position="183"/>
    </location>
    <ligand>
        <name>ATP</name>
        <dbReference type="ChEBI" id="CHEBI:30616"/>
    </ligand>
</feature>
<evidence type="ECO:0000256" key="10">
    <source>
        <dbReference type="HAMAP-Rule" id="MF_01987"/>
    </source>
</evidence>
<dbReference type="UniPathway" id="UPA00704">
    <property type="reaction ID" value="UER00715"/>
</dbReference>
<evidence type="ECO:0000259" key="12">
    <source>
        <dbReference type="Pfam" id="PF00294"/>
    </source>
</evidence>
<comment type="similarity">
    <text evidence="1">Belongs to the carbohydrate kinase pfkB family.</text>
</comment>
<evidence type="ECO:0000256" key="4">
    <source>
        <dbReference type="ARBA" id="ARBA00022741"/>
    </source>
</evidence>
<evidence type="ECO:0000256" key="11">
    <source>
        <dbReference type="PIRNR" id="PIRNR000535"/>
    </source>
</evidence>
<keyword evidence="10" id="KW-0963">Cytoplasm</keyword>
<dbReference type="AlphaFoldDB" id="A0A7G5C4L8"/>
<keyword evidence="5 10" id="KW-0418">Kinase</keyword>
<keyword evidence="3 10" id="KW-0479">Metal-binding</keyword>
<keyword evidence="9 10" id="KW-0119">Carbohydrate metabolism</keyword>
<evidence type="ECO:0000256" key="7">
    <source>
        <dbReference type="ARBA" id="ARBA00022842"/>
    </source>
</evidence>
<dbReference type="GO" id="GO:0005524">
    <property type="term" value="F:ATP binding"/>
    <property type="evidence" value="ECO:0007669"/>
    <property type="project" value="UniProtKB-UniRule"/>
</dbReference>
<dbReference type="EMBL" id="CP041969">
    <property type="protein sequence ID" value="QMV44152.1"/>
    <property type="molecule type" value="Genomic_DNA"/>
</dbReference>
<evidence type="ECO:0000256" key="6">
    <source>
        <dbReference type="ARBA" id="ARBA00022840"/>
    </source>
</evidence>
<comment type="pathway">
    <text evidence="11">Carbohydrate metabolism; D-tagatose 6-phosphate degradation; D-glyceraldehyde 3-phosphate and glycerone phosphate from D-tagatose 6-phosphate: step 1/2.</text>
</comment>
<comment type="similarity">
    <text evidence="11">Belongs to the carbohydrate kinase PfkB family. LacC subfamily.</text>
</comment>
<keyword evidence="4 10" id="KW-0547">Nucleotide-binding</keyword>
<dbReference type="InterPro" id="IPR002139">
    <property type="entry name" value="Ribo/fructo_kinase"/>
</dbReference>
<comment type="similarity">
    <text evidence="10">Belongs to the carbohydrate kinase PfkB family. Deoxyribokinase subfamily.</text>
</comment>
<evidence type="ECO:0000256" key="2">
    <source>
        <dbReference type="ARBA" id="ARBA00022679"/>
    </source>
</evidence>
<dbReference type="Pfam" id="PF00294">
    <property type="entry name" value="PfkB"/>
    <property type="match status" value="1"/>
</dbReference>
<dbReference type="InterPro" id="IPR011611">
    <property type="entry name" value="PfkB_dom"/>
</dbReference>
<evidence type="ECO:0000256" key="8">
    <source>
        <dbReference type="ARBA" id="ARBA00022958"/>
    </source>
</evidence>
<dbReference type="GO" id="GO:0004747">
    <property type="term" value="F:ribokinase activity"/>
    <property type="evidence" value="ECO:0007669"/>
    <property type="project" value="UniProtKB-UniRule"/>
</dbReference>
<dbReference type="GO" id="GO:0046872">
    <property type="term" value="F:metal ion binding"/>
    <property type="evidence" value="ECO:0007669"/>
    <property type="project" value="UniProtKB-KW"/>
</dbReference>
<comment type="caution">
    <text evidence="10">Lacks conserved residue(s) required for the propagation of feature annotation.</text>
</comment>